<feature type="domain" description="SLH" evidence="2">
    <location>
        <begin position="147"/>
        <end position="210"/>
    </location>
</feature>
<dbReference type="Proteomes" id="UP000181873">
    <property type="component" value="Unassembled WGS sequence"/>
</dbReference>
<dbReference type="PANTHER" id="PTHR43308:SF1">
    <property type="entry name" value="OUTER MEMBRANE PROTEIN ALPHA"/>
    <property type="match status" value="1"/>
</dbReference>
<dbReference type="RefSeq" id="WP_048526507.1">
    <property type="nucleotide sequence ID" value="NZ_CBCSIO010000005.1"/>
</dbReference>
<keyword evidence="1" id="KW-0732">Signal</keyword>
<dbReference type="InterPro" id="IPR001119">
    <property type="entry name" value="SLH_dom"/>
</dbReference>
<evidence type="ECO:0000259" key="2">
    <source>
        <dbReference type="PROSITE" id="PS51272"/>
    </source>
</evidence>
<proteinExistence type="predicted"/>
<protein>
    <submittedName>
        <fullName evidence="3">S-layer protein</fullName>
    </submittedName>
</protein>
<dbReference type="EMBL" id="MAOE01000093">
    <property type="protein sequence ID" value="OJD62759.1"/>
    <property type="molecule type" value="Genomic_DNA"/>
</dbReference>
<dbReference type="AlphaFoldDB" id="A0A1J9UEX6"/>
<dbReference type="Pfam" id="PF00395">
    <property type="entry name" value="SLH"/>
    <property type="match status" value="3"/>
</dbReference>
<feature type="domain" description="SLH" evidence="2">
    <location>
        <begin position="92"/>
        <end position="146"/>
    </location>
</feature>
<gene>
    <name evidence="3" type="ORF">BAU25_13565</name>
</gene>
<dbReference type="InterPro" id="IPR051465">
    <property type="entry name" value="Cell_Envelope_Struct_Comp"/>
</dbReference>
<reference evidence="3 4" key="1">
    <citation type="submission" date="2016-06" db="EMBL/GenBank/DDBJ databases">
        <title>First insights into the genetic diversity and population structure of in the Bacillus cereus group bacteria from diverse marine environments.</title>
        <authorList>
            <person name="Liu Y."/>
            <person name="Lai Q."/>
            <person name="Shao Z."/>
        </authorList>
    </citation>
    <scope>NUCLEOTIDE SEQUENCE [LARGE SCALE GENOMIC DNA]</scope>
    <source>
        <strain evidence="3 4">N35-10-2</strain>
    </source>
</reference>
<dbReference type="PANTHER" id="PTHR43308">
    <property type="entry name" value="OUTER MEMBRANE PROTEIN ALPHA-RELATED"/>
    <property type="match status" value="1"/>
</dbReference>
<feature type="domain" description="SLH" evidence="2">
    <location>
        <begin position="28"/>
        <end position="91"/>
    </location>
</feature>
<evidence type="ECO:0000313" key="3">
    <source>
        <dbReference type="EMBL" id="OJD62759.1"/>
    </source>
</evidence>
<sequence>MKFKQLILAGTVIASTTLAPLTNVQAENTMGFKDVPEHHWSYKAIMDLQEKNIVSGYGDGRFGFGDNITRGQVARMLYAYLKPVDEPNLPNPYTDVKNHMFEKEILTLSKAGIISGFGDGRFGPDSILTREQLAAVLTNAFHLKATSTTTFKDVNKNYWATNAISALQENKIAAGTGDNMFEPYKIVTREQYAQFLYNAITKFEKPEIEPESKPTVIPQELADELIYYHEGWMDSSSVLKKSISKEAQNLITEINAKHNAELKYIAIGGPRSEVVLFSPVLEGIPEFNGNFTIEGDNESNFTVNFVIDRGQGNKALQELGEKWITMINPNLDLSAEIDNIVASNTRTGNFDINKNNLKIEISIEKQNSSSDLMSVKIQK</sequence>
<evidence type="ECO:0000313" key="4">
    <source>
        <dbReference type="Proteomes" id="UP000181873"/>
    </source>
</evidence>
<dbReference type="GeneID" id="83634623"/>
<organism evidence="3 4">
    <name type="scientific">Bacillus albus</name>
    <dbReference type="NCBI Taxonomy" id="2026189"/>
    <lineage>
        <taxon>Bacteria</taxon>
        <taxon>Bacillati</taxon>
        <taxon>Bacillota</taxon>
        <taxon>Bacilli</taxon>
        <taxon>Bacillales</taxon>
        <taxon>Bacillaceae</taxon>
        <taxon>Bacillus</taxon>
        <taxon>Bacillus cereus group</taxon>
    </lineage>
</organism>
<evidence type="ECO:0000256" key="1">
    <source>
        <dbReference type="ARBA" id="ARBA00022729"/>
    </source>
</evidence>
<name>A0A1J9UEX6_9BACI</name>
<comment type="caution">
    <text evidence="3">The sequence shown here is derived from an EMBL/GenBank/DDBJ whole genome shotgun (WGS) entry which is preliminary data.</text>
</comment>
<accession>A0A1J9UEX6</accession>
<dbReference type="PROSITE" id="PS51272">
    <property type="entry name" value="SLH"/>
    <property type="match status" value="3"/>
</dbReference>